<evidence type="ECO:0000259" key="7">
    <source>
        <dbReference type="Pfam" id="PF16900"/>
    </source>
</evidence>
<evidence type="ECO:0008006" key="10">
    <source>
        <dbReference type="Google" id="ProtNLM"/>
    </source>
</evidence>
<gene>
    <name evidence="8" type="ORF">CYNAS_LOCUS17882</name>
</gene>
<evidence type="ECO:0000256" key="5">
    <source>
        <dbReference type="ARBA" id="ARBA00023125"/>
    </source>
</evidence>
<dbReference type="GO" id="GO:0003677">
    <property type="term" value="F:DNA binding"/>
    <property type="evidence" value="ECO:0007669"/>
    <property type="project" value="UniProtKB-KW"/>
</dbReference>
<feature type="domain" description="Replication protein A OB" evidence="7">
    <location>
        <begin position="317"/>
        <end position="392"/>
    </location>
</feature>
<feature type="domain" description="Replication factor A C-terminal" evidence="6">
    <location>
        <begin position="452"/>
        <end position="502"/>
    </location>
</feature>
<keyword evidence="2" id="KW-0479">Metal-binding</keyword>
<evidence type="ECO:0000256" key="4">
    <source>
        <dbReference type="ARBA" id="ARBA00022833"/>
    </source>
</evidence>
<dbReference type="Proteomes" id="UP001176961">
    <property type="component" value="Unassembled WGS sequence"/>
</dbReference>
<dbReference type="AlphaFoldDB" id="A0AA36MAR6"/>
<dbReference type="SUPFAM" id="SSF50249">
    <property type="entry name" value="Nucleic acid-binding proteins"/>
    <property type="match status" value="3"/>
</dbReference>
<comment type="caution">
    <text evidence="8">The sequence shown here is derived from an EMBL/GenBank/DDBJ whole genome shotgun (WGS) entry which is preliminary data.</text>
</comment>
<evidence type="ECO:0000313" key="8">
    <source>
        <dbReference type="EMBL" id="CAJ0605899.1"/>
    </source>
</evidence>
<reference evidence="8" key="1">
    <citation type="submission" date="2023-07" db="EMBL/GenBank/DDBJ databases">
        <authorList>
            <consortium name="CYATHOMIX"/>
        </authorList>
    </citation>
    <scope>NUCLEOTIDE SEQUENCE</scope>
    <source>
        <strain evidence="8">N/A</strain>
    </source>
</reference>
<evidence type="ECO:0000313" key="9">
    <source>
        <dbReference type="Proteomes" id="UP001176961"/>
    </source>
</evidence>
<sequence length="502" mass="54992">MSSAYPPAHSRKYDTNGQLRLSTGFFQRYFESDGTNKEIPILQVTLVKKLEEGSTGYPEACFRLRLTDGLFTLFVAASLESQCVADGIDGNSENGGEIIAVTGLKINRDCYIGKSGAKTSGIPMLVITGYELLSNPIFSVGFSHAGDKDAFYGFISTQSYSVSWSPQLRTRAHQDIPPTAAQIFDNATVTPISVITPHTSKWLICGLCTHKDDLKNITSRTGAGALKVFSFEITDKDGVAIRVSALLKGRPKSFSLITYTYYITGTCVKQVNKRFNNTGHDYELIMNASTVIDRCRAGIPKPPLVLKICLLDDIPSHKNENINVLAVVDEIHQVNKFTSRQGQNFTKRDIHLVDQSSSVEDHVLGEVVSIKGARVKEWMGAFSLALGPSSKIVFSPQMDGALSLSEWYANKRRMADVKSISTASFGRSDGFDHDLCLIGTVNALQLGNELSGGHYRCGKCNVSCSTFKWAYMIQAELTDFTGSIWVSIFSNVAAKMLGMEAE</sequence>
<dbReference type="Pfam" id="PF16900">
    <property type="entry name" value="REPA_OB_2"/>
    <property type="match status" value="1"/>
</dbReference>
<comment type="similarity">
    <text evidence="1">Belongs to the replication factor A protein 1 family.</text>
</comment>
<name>A0AA36MAR6_CYLNA</name>
<accession>A0AA36MAR6</accession>
<dbReference type="GO" id="GO:0008270">
    <property type="term" value="F:zinc ion binding"/>
    <property type="evidence" value="ECO:0007669"/>
    <property type="project" value="UniProtKB-KW"/>
</dbReference>
<keyword evidence="3" id="KW-0863">Zinc-finger</keyword>
<dbReference type="InterPro" id="IPR012340">
    <property type="entry name" value="NA-bd_OB-fold"/>
</dbReference>
<organism evidence="8 9">
    <name type="scientific">Cylicocyclus nassatus</name>
    <name type="common">Nematode worm</name>
    <dbReference type="NCBI Taxonomy" id="53992"/>
    <lineage>
        <taxon>Eukaryota</taxon>
        <taxon>Metazoa</taxon>
        <taxon>Ecdysozoa</taxon>
        <taxon>Nematoda</taxon>
        <taxon>Chromadorea</taxon>
        <taxon>Rhabditida</taxon>
        <taxon>Rhabditina</taxon>
        <taxon>Rhabditomorpha</taxon>
        <taxon>Strongyloidea</taxon>
        <taxon>Strongylidae</taxon>
        <taxon>Cylicocyclus</taxon>
    </lineage>
</organism>
<dbReference type="InterPro" id="IPR031657">
    <property type="entry name" value="REPA_OB_2"/>
</dbReference>
<dbReference type="FunFam" id="2.40.50.140:FF:000041">
    <property type="entry name" value="Replication protein A subunit"/>
    <property type="match status" value="1"/>
</dbReference>
<keyword evidence="4" id="KW-0862">Zinc</keyword>
<evidence type="ECO:0000256" key="2">
    <source>
        <dbReference type="ARBA" id="ARBA00022723"/>
    </source>
</evidence>
<dbReference type="EMBL" id="CATQJL010000316">
    <property type="protein sequence ID" value="CAJ0605899.1"/>
    <property type="molecule type" value="Genomic_DNA"/>
</dbReference>
<evidence type="ECO:0000256" key="1">
    <source>
        <dbReference type="ARBA" id="ARBA00005690"/>
    </source>
</evidence>
<evidence type="ECO:0000259" key="6">
    <source>
        <dbReference type="Pfam" id="PF08646"/>
    </source>
</evidence>
<protein>
    <recommendedName>
        <fullName evidence="10">Replication protein A OB domain-containing protein</fullName>
    </recommendedName>
</protein>
<keyword evidence="5" id="KW-0238">DNA-binding</keyword>
<dbReference type="CDD" id="cd04474">
    <property type="entry name" value="RPA1_DBD_A"/>
    <property type="match status" value="1"/>
</dbReference>
<dbReference type="Pfam" id="PF08646">
    <property type="entry name" value="Rep_fac-A_C"/>
    <property type="match status" value="1"/>
</dbReference>
<proteinExistence type="inferred from homology"/>
<dbReference type="Gene3D" id="2.40.50.140">
    <property type="entry name" value="Nucleic acid-binding proteins"/>
    <property type="match status" value="3"/>
</dbReference>
<keyword evidence="9" id="KW-1185">Reference proteome</keyword>
<dbReference type="InterPro" id="IPR013955">
    <property type="entry name" value="Rep_factor-A_C"/>
</dbReference>
<evidence type="ECO:0000256" key="3">
    <source>
        <dbReference type="ARBA" id="ARBA00022771"/>
    </source>
</evidence>